<evidence type="ECO:0008006" key="4">
    <source>
        <dbReference type="Google" id="ProtNLM"/>
    </source>
</evidence>
<evidence type="ECO:0000313" key="3">
    <source>
        <dbReference type="Proteomes" id="UP001610432"/>
    </source>
</evidence>
<proteinExistence type="predicted"/>
<feature type="region of interest" description="Disordered" evidence="1">
    <location>
        <begin position="93"/>
        <end position="113"/>
    </location>
</feature>
<name>A0ABR4L9K4_9EURO</name>
<organism evidence="2 3">
    <name type="scientific">Aspergillus lucknowensis</name>
    <dbReference type="NCBI Taxonomy" id="176173"/>
    <lineage>
        <taxon>Eukaryota</taxon>
        <taxon>Fungi</taxon>
        <taxon>Dikarya</taxon>
        <taxon>Ascomycota</taxon>
        <taxon>Pezizomycotina</taxon>
        <taxon>Eurotiomycetes</taxon>
        <taxon>Eurotiomycetidae</taxon>
        <taxon>Eurotiales</taxon>
        <taxon>Aspergillaceae</taxon>
        <taxon>Aspergillus</taxon>
        <taxon>Aspergillus subgen. Nidulantes</taxon>
    </lineage>
</organism>
<gene>
    <name evidence="2" type="ORF">BJX67DRAFT_367061</name>
</gene>
<keyword evidence="3" id="KW-1185">Reference proteome</keyword>
<dbReference type="GeneID" id="98145544"/>
<feature type="compositionally biased region" description="Basic and acidic residues" evidence="1">
    <location>
        <begin position="183"/>
        <end position="199"/>
    </location>
</feature>
<dbReference type="Pfam" id="PF15474">
    <property type="entry name" value="MU117"/>
    <property type="match status" value="1"/>
</dbReference>
<protein>
    <recommendedName>
        <fullName evidence="4">Cellulase</fullName>
    </recommendedName>
</protein>
<feature type="region of interest" description="Disordered" evidence="1">
    <location>
        <begin position="147"/>
        <end position="199"/>
    </location>
</feature>
<dbReference type="RefSeq" id="XP_070881105.1">
    <property type="nucleotide sequence ID" value="XM_071030472.1"/>
</dbReference>
<sequence length="315" mass="33877">MILPYVVWDFEAANDDNSVVGKVIIEAARVNGFVGTQNAMVVIGRYRLWVGGKHILDFDFWDATRVGRLQRRDACPVQNPLTTLQTTTTSKITSSTTSTTTSTTISTTTSTTTTKSTTTTTVKQVGVNPPGQPPGFAPPVYTKPTTTTTTTKDHPVGFNPPGQAPGFTLPTYTKPTTATTSTKEPEPTKDPYDPGEKEYSCRGNSKMCSTWKVVTLGGSFRKMCNRAMEHINPNVVYGTTEANRNSGVCHAPPANFFGGCGVFVKGNNCQIRGSAIQAAYDHLVDDNIGNCGACGHVTMNNGCIIKVDYVHSCKT</sequence>
<evidence type="ECO:0000313" key="2">
    <source>
        <dbReference type="EMBL" id="KAL2861211.1"/>
    </source>
</evidence>
<evidence type="ECO:0000256" key="1">
    <source>
        <dbReference type="SAM" id="MobiDB-lite"/>
    </source>
</evidence>
<accession>A0ABR4L9K4</accession>
<comment type="caution">
    <text evidence="2">The sequence shown here is derived from an EMBL/GenBank/DDBJ whole genome shotgun (WGS) entry which is preliminary data.</text>
</comment>
<reference evidence="2 3" key="1">
    <citation type="submission" date="2024-07" db="EMBL/GenBank/DDBJ databases">
        <title>Section-level genome sequencing and comparative genomics of Aspergillus sections Usti and Cavernicolus.</title>
        <authorList>
            <consortium name="Lawrence Berkeley National Laboratory"/>
            <person name="Nybo J.L."/>
            <person name="Vesth T.C."/>
            <person name="Theobald S."/>
            <person name="Frisvad J.C."/>
            <person name="Larsen T.O."/>
            <person name="Kjaerboelling I."/>
            <person name="Rothschild-Mancinelli K."/>
            <person name="Lyhne E.K."/>
            <person name="Kogle M.E."/>
            <person name="Barry K."/>
            <person name="Clum A."/>
            <person name="Na H."/>
            <person name="Ledsgaard L."/>
            <person name="Lin J."/>
            <person name="Lipzen A."/>
            <person name="Kuo A."/>
            <person name="Riley R."/>
            <person name="Mondo S."/>
            <person name="Labutti K."/>
            <person name="Haridas S."/>
            <person name="Pangalinan J."/>
            <person name="Salamov A.A."/>
            <person name="Simmons B.A."/>
            <person name="Magnuson J.K."/>
            <person name="Chen J."/>
            <person name="Drula E."/>
            <person name="Henrissat B."/>
            <person name="Wiebenga A."/>
            <person name="Lubbers R.J."/>
            <person name="Gomes A.C."/>
            <person name="Macurrencykelacurrency M.R."/>
            <person name="Stajich J."/>
            <person name="Grigoriev I.V."/>
            <person name="Mortensen U.H."/>
            <person name="De Vries R.P."/>
            <person name="Baker S.E."/>
            <person name="Andersen M.R."/>
        </authorList>
    </citation>
    <scope>NUCLEOTIDE SEQUENCE [LARGE SCALE GENOMIC DNA]</scope>
    <source>
        <strain evidence="2 3">CBS 449.75</strain>
    </source>
</reference>
<feature type="compositionally biased region" description="Low complexity" evidence="1">
    <location>
        <begin position="168"/>
        <end position="182"/>
    </location>
</feature>
<dbReference type="Proteomes" id="UP001610432">
    <property type="component" value="Unassembled WGS sequence"/>
</dbReference>
<dbReference type="EMBL" id="JBFXLQ010000073">
    <property type="protein sequence ID" value="KAL2861211.1"/>
    <property type="molecule type" value="Genomic_DNA"/>
</dbReference>
<dbReference type="InterPro" id="IPR029167">
    <property type="entry name" value="Mug117"/>
</dbReference>